<dbReference type="STRING" id="349307.Mthe_0199"/>
<dbReference type="EMBL" id="CP000477">
    <property type="protein sequence ID" value="ABK13998.1"/>
    <property type="molecule type" value="Genomic_DNA"/>
</dbReference>
<evidence type="ECO:0000313" key="5">
    <source>
        <dbReference type="Proteomes" id="UP000000674"/>
    </source>
</evidence>
<keyword evidence="1" id="KW-0479">Metal-binding</keyword>
<dbReference type="GeneID" id="4462766"/>
<proteinExistence type="inferred from homology"/>
<name>A0B5M4_METTP</name>
<dbReference type="RefSeq" id="WP_011695397.1">
    <property type="nucleotide sequence ID" value="NC_008553.1"/>
</dbReference>
<keyword evidence="1" id="KW-0862">Zinc</keyword>
<dbReference type="Pfam" id="PF04894">
    <property type="entry name" value="Nre_N"/>
    <property type="match status" value="1"/>
</dbReference>
<accession>A0B5M4</accession>
<dbReference type="Proteomes" id="UP000000674">
    <property type="component" value="Chromosome"/>
</dbReference>
<reference evidence="4 5" key="1">
    <citation type="submission" date="2006-10" db="EMBL/GenBank/DDBJ databases">
        <title>Complete sequence of Methanosaeta thermophila PT.</title>
        <authorList>
            <consortium name="US DOE Joint Genome Institute"/>
            <person name="Copeland A."/>
            <person name="Lucas S."/>
            <person name="Lapidus A."/>
            <person name="Barry K."/>
            <person name="Detter J.C."/>
            <person name="Glavina del Rio T."/>
            <person name="Hammon N."/>
            <person name="Israni S."/>
            <person name="Pitluck S."/>
            <person name="Chain P."/>
            <person name="Malfatti S."/>
            <person name="Shin M."/>
            <person name="Vergez L."/>
            <person name="Schmutz J."/>
            <person name="Larimer F."/>
            <person name="Land M."/>
            <person name="Hauser L."/>
            <person name="Kyrpides N."/>
            <person name="Kim E."/>
            <person name="Smith K.S."/>
            <person name="Ingram-Smith C."/>
            <person name="Richardson P."/>
        </authorList>
    </citation>
    <scope>NUCLEOTIDE SEQUENCE [LARGE SCALE GENOMIC DNA]</scope>
    <source>
        <strain evidence="5">DSM 6194 / JCM 14653 / NBRC 101360 / PT</strain>
    </source>
</reference>
<evidence type="ECO:0000256" key="1">
    <source>
        <dbReference type="HAMAP-Rule" id="MF_02096"/>
    </source>
</evidence>
<feature type="domain" description="Archaeal Nre N-terminal" evidence="2">
    <location>
        <begin position="13"/>
        <end position="271"/>
    </location>
</feature>
<dbReference type="KEGG" id="mtp:Mthe_0199"/>
<keyword evidence="1" id="KW-0863">Zinc-finger</keyword>
<comment type="function">
    <text evidence="1">Involved in DNA damage repair.</text>
</comment>
<dbReference type="GO" id="GO:0006281">
    <property type="term" value="P:DNA repair"/>
    <property type="evidence" value="ECO:0007669"/>
    <property type="project" value="UniProtKB-UniRule"/>
</dbReference>
<evidence type="ECO:0000313" key="4">
    <source>
        <dbReference type="EMBL" id="ABK13998.1"/>
    </source>
</evidence>
<dbReference type="AlphaFoldDB" id="A0B5M4"/>
<sequence>MSVRCITCKGRGLCGRPVCPLLIKLEELAGLPRIGNRLAGESPPEIFVGRHGYPLVRAGPLLPIGSSPEQPALDIVKIISHRTRMIRSELEIHVHDAKDPGRLLESAQQIAMSSRPVETEVSFVKPPEGRMLFDGVLSPMGPGGRIEDMDITGNPFVPRKVDQIVGDTDVKAASAVYELYSSSICIDHISRLLSIGLLGRDRRLVPTRWAITASDDIIGNALRSRVLDMPELGGYELYSGGILGNHFQIILMPGAYSFELIEIWHPGSAWSPERLWIGSDREGTTERRSYSPLAGGYYAARLPVLEHLLRMKRQAGVLALREITEEYWAPLGVWVVRDTARAALASRPLRFETLEEAIRSAESRMRTKSSAWKHHSKSFSRQTTLSSFFAAQSAEDLR</sequence>
<comment type="similarity">
    <text evidence="1">Belongs to the Nre family.</text>
</comment>
<dbReference type="InterPro" id="IPR006978">
    <property type="entry name" value="Nre_N"/>
</dbReference>
<dbReference type="GO" id="GO:0008270">
    <property type="term" value="F:zinc ion binding"/>
    <property type="evidence" value="ECO:0007669"/>
    <property type="project" value="UniProtKB-UniRule"/>
</dbReference>
<comment type="domain">
    <text evidence="1">Contains a predicted C4 metal binding domain at the N-terminus, which could be a zinc finger DNA binding domain.</text>
</comment>
<keyword evidence="1" id="KW-0234">DNA repair</keyword>
<protein>
    <recommendedName>
        <fullName evidence="1">DNA repair protein</fullName>
    </recommendedName>
</protein>
<keyword evidence="5" id="KW-1185">Reference proteome</keyword>
<feature type="domain" description="Archaeal Nre C-terminal" evidence="3">
    <location>
        <begin position="282"/>
        <end position="388"/>
    </location>
</feature>
<dbReference type="HOGENOM" id="CLU_039703_0_0_2"/>
<gene>
    <name evidence="4" type="ordered locus">Mthe_0199</name>
</gene>
<dbReference type="HAMAP" id="MF_02096">
    <property type="entry name" value="Nre"/>
    <property type="match status" value="1"/>
</dbReference>
<keyword evidence="1" id="KW-0227">DNA damage</keyword>
<dbReference type="InterPro" id="IPR033167">
    <property type="entry name" value="Nre"/>
</dbReference>
<dbReference type="InterPro" id="IPR006979">
    <property type="entry name" value="Nre_C"/>
</dbReference>
<feature type="zinc finger region" description="C4-type" evidence="1">
    <location>
        <begin position="5"/>
        <end position="19"/>
    </location>
</feature>
<evidence type="ECO:0000259" key="2">
    <source>
        <dbReference type="Pfam" id="PF04894"/>
    </source>
</evidence>
<dbReference type="Pfam" id="PF04895">
    <property type="entry name" value="Nre_C"/>
    <property type="match status" value="1"/>
</dbReference>
<organism evidence="4 5">
    <name type="scientific">Methanothrix thermoacetophila (strain DSM 6194 / JCM 14653 / NBRC 101360 / PT)</name>
    <name type="common">Methanosaeta thermophila</name>
    <dbReference type="NCBI Taxonomy" id="349307"/>
    <lineage>
        <taxon>Archaea</taxon>
        <taxon>Methanobacteriati</taxon>
        <taxon>Methanobacteriota</taxon>
        <taxon>Stenosarchaea group</taxon>
        <taxon>Methanomicrobia</taxon>
        <taxon>Methanotrichales</taxon>
        <taxon>Methanotrichaceae</taxon>
        <taxon>Methanothrix</taxon>
    </lineage>
</organism>
<dbReference type="OrthoDB" id="6609at2157"/>
<evidence type="ECO:0000259" key="3">
    <source>
        <dbReference type="Pfam" id="PF04895"/>
    </source>
</evidence>
<dbReference type="PANTHER" id="PTHR38136">
    <property type="entry name" value="DNA REPAIR PROTEIN"/>
    <property type="match status" value="1"/>
</dbReference>
<dbReference type="PANTHER" id="PTHR38136:SF2">
    <property type="entry name" value="DNA REPAIR PROTEIN"/>
    <property type="match status" value="1"/>
</dbReference>